<keyword evidence="3" id="KW-0560">Oxidoreductase</keyword>
<comment type="pathway">
    <text evidence="1">Cofactor biosynthesis; riboflavin biosynthesis.</text>
</comment>
<dbReference type="PANTHER" id="PTHR38011">
    <property type="entry name" value="DIHYDROFOLATE REDUCTASE FAMILY PROTEIN (AFU_ORTHOLOGUE AFUA_8G06820)"/>
    <property type="match status" value="1"/>
</dbReference>
<dbReference type="InterPro" id="IPR016024">
    <property type="entry name" value="ARM-type_fold"/>
</dbReference>
<dbReference type="GO" id="GO:0009231">
    <property type="term" value="P:riboflavin biosynthetic process"/>
    <property type="evidence" value="ECO:0007669"/>
    <property type="project" value="InterPro"/>
</dbReference>
<dbReference type="SUPFAM" id="SSF53597">
    <property type="entry name" value="Dihydrofolate reductase-like"/>
    <property type="match status" value="1"/>
</dbReference>
<dbReference type="InterPro" id="IPR037238">
    <property type="entry name" value="YbiA-like_sf"/>
</dbReference>
<dbReference type="InterPro" id="IPR002734">
    <property type="entry name" value="RibDG_C"/>
</dbReference>
<proteinExistence type="predicted"/>
<reference evidence="6 7" key="1">
    <citation type="submission" date="2023-12" db="EMBL/GenBank/DDBJ databases">
        <title>A high-quality genome assembly for Dillenia turbinata (Dilleniales).</title>
        <authorList>
            <person name="Chanderbali A."/>
        </authorList>
    </citation>
    <scope>NUCLEOTIDE SEQUENCE [LARGE SCALE GENOMIC DNA]</scope>
    <source>
        <strain evidence="6">LSX21</strain>
        <tissue evidence="6">Leaf</tissue>
    </source>
</reference>
<name>A0AAN8UAD8_9MAGN</name>
<gene>
    <name evidence="6" type="ORF">RJ641_023843</name>
</gene>
<evidence type="ECO:0000256" key="3">
    <source>
        <dbReference type="ARBA" id="ARBA00023002"/>
    </source>
</evidence>
<dbReference type="Pfam" id="PF08719">
    <property type="entry name" value="NADAR"/>
    <property type="match status" value="1"/>
</dbReference>
<dbReference type="Proteomes" id="UP001370490">
    <property type="component" value="Unassembled WGS sequence"/>
</dbReference>
<dbReference type="Pfam" id="PF01872">
    <property type="entry name" value="RibD_C"/>
    <property type="match status" value="1"/>
</dbReference>
<feature type="domain" description="Bacterial bifunctional deaminase-reductase C-terminal" evidence="4">
    <location>
        <begin position="36"/>
        <end position="188"/>
    </location>
</feature>
<organism evidence="6 7">
    <name type="scientific">Dillenia turbinata</name>
    <dbReference type="NCBI Taxonomy" id="194707"/>
    <lineage>
        <taxon>Eukaryota</taxon>
        <taxon>Viridiplantae</taxon>
        <taxon>Streptophyta</taxon>
        <taxon>Embryophyta</taxon>
        <taxon>Tracheophyta</taxon>
        <taxon>Spermatophyta</taxon>
        <taxon>Magnoliopsida</taxon>
        <taxon>eudicotyledons</taxon>
        <taxon>Gunneridae</taxon>
        <taxon>Pentapetalae</taxon>
        <taxon>Dilleniales</taxon>
        <taxon>Dilleniaceae</taxon>
        <taxon>Dillenia</taxon>
    </lineage>
</organism>
<accession>A0AAN8UAD8</accession>
<feature type="domain" description="NADAR" evidence="5">
    <location>
        <begin position="226"/>
        <end position="301"/>
    </location>
</feature>
<evidence type="ECO:0000256" key="1">
    <source>
        <dbReference type="ARBA" id="ARBA00005104"/>
    </source>
</evidence>
<dbReference type="CDD" id="cd15457">
    <property type="entry name" value="NADAR"/>
    <property type="match status" value="1"/>
</dbReference>
<keyword evidence="7" id="KW-1185">Reference proteome</keyword>
<dbReference type="PANTHER" id="PTHR38011:SF7">
    <property type="entry name" value="2,5-DIAMINO-6-RIBOSYLAMINO-4(3H)-PYRIMIDINONE 5'-PHOSPHATE REDUCTASE"/>
    <property type="match status" value="1"/>
</dbReference>
<dbReference type="GO" id="GO:0008703">
    <property type="term" value="F:5-amino-6-(5-phosphoribosylamino)uracil reductase activity"/>
    <property type="evidence" value="ECO:0007669"/>
    <property type="project" value="InterPro"/>
</dbReference>
<evidence type="ECO:0000313" key="6">
    <source>
        <dbReference type="EMBL" id="KAK6911750.1"/>
    </source>
</evidence>
<keyword evidence="2" id="KW-0521">NADP</keyword>
<dbReference type="EMBL" id="JBAMMX010000028">
    <property type="protein sequence ID" value="KAK6911750.1"/>
    <property type="molecule type" value="Genomic_DNA"/>
</dbReference>
<dbReference type="InterPro" id="IPR012816">
    <property type="entry name" value="NADAR"/>
</dbReference>
<dbReference type="AlphaFoldDB" id="A0AAN8UAD8"/>
<dbReference type="SUPFAM" id="SSF48371">
    <property type="entry name" value="ARM repeat"/>
    <property type="match status" value="1"/>
</dbReference>
<dbReference type="Gene3D" id="1.10.357.40">
    <property type="entry name" value="YbiA-like"/>
    <property type="match status" value="1"/>
</dbReference>
<sequence>MPLGLCEARECRILLPIAPDVLYPLQGLRNNEISEHEDPKLTTRHGGGHLPTRIVMSQTLNLPDVANLWDVSEVSTIVATQRGVRKSFQKYLASKDVEVVEFDILDPRDVMEYFYDRGYLSILWECGGKLAASAISSGVIHKVYAIVAPKIIGGNVAPSLGGEHGMVEMSHPLEFIDTCSEQIGPDLIISGFIQPIPDMAPIVPSVNETSVIDPSVTPCEASIISFYKTWDPYGAFSNFSPHPIQMPDGNGDYLTWSTAEHYYQASKFLRVEDPFAKECFENIKSAKSPEEAARMGRKIQRQCPHLLISEFLDESSALTENSCLRIKEGLVPWVEYNEKKIVEVKVKEIKSALTTQIAKESDISEVTETVKQRVKDAKLPDIEIVRILWDAIMDAVQWSGKNHQQNANSALRLERHHQT</sequence>
<dbReference type="InterPro" id="IPR050765">
    <property type="entry name" value="Riboflavin_Biosynth_HTPR"/>
</dbReference>
<dbReference type="InterPro" id="IPR024072">
    <property type="entry name" value="DHFR-like_dom_sf"/>
</dbReference>
<dbReference type="SUPFAM" id="SSF143990">
    <property type="entry name" value="YbiA-like"/>
    <property type="match status" value="1"/>
</dbReference>
<evidence type="ECO:0000256" key="2">
    <source>
        <dbReference type="ARBA" id="ARBA00022857"/>
    </source>
</evidence>
<dbReference type="Gene3D" id="3.40.430.10">
    <property type="entry name" value="Dihydrofolate Reductase, subunit A"/>
    <property type="match status" value="1"/>
</dbReference>
<evidence type="ECO:0000259" key="5">
    <source>
        <dbReference type="Pfam" id="PF08719"/>
    </source>
</evidence>
<protein>
    <submittedName>
        <fullName evidence="6">Bacterial bifunctional deaminase-reductase, C-terminal</fullName>
    </submittedName>
</protein>
<evidence type="ECO:0000259" key="4">
    <source>
        <dbReference type="Pfam" id="PF01872"/>
    </source>
</evidence>
<comment type="caution">
    <text evidence="6">The sequence shown here is derived from an EMBL/GenBank/DDBJ whole genome shotgun (WGS) entry which is preliminary data.</text>
</comment>
<evidence type="ECO:0000313" key="7">
    <source>
        <dbReference type="Proteomes" id="UP001370490"/>
    </source>
</evidence>